<organism evidence="3 4">
    <name type="scientific">Stylosanthes scabra</name>
    <dbReference type="NCBI Taxonomy" id="79078"/>
    <lineage>
        <taxon>Eukaryota</taxon>
        <taxon>Viridiplantae</taxon>
        <taxon>Streptophyta</taxon>
        <taxon>Embryophyta</taxon>
        <taxon>Tracheophyta</taxon>
        <taxon>Spermatophyta</taxon>
        <taxon>Magnoliopsida</taxon>
        <taxon>eudicotyledons</taxon>
        <taxon>Gunneridae</taxon>
        <taxon>Pentapetalae</taxon>
        <taxon>rosids</taxon>
        <taxon>fabids</taxon>
        <taxon>Fabales</taxon>
        <taxon>Fabaceae</taxon>
        <taxon>Papilionoideae</taxon>
        <taxon>50 kb inversion clade</taxon>
        <taxon>dalbergioids sensu lato</taxon>
        <taxon>Dalbergieae</taxon>
        <taxon>Pterocarpus clade</taxon>
        <taxon>Stylosanthes</taxon>
    </lineage>
</organism>
<dbReference type="EMBL" id="JASCZI010035817">
    <property type="protein sequence ID" value="MED6129597.1"/>
    <property type="molecule type" value="Genomic_DNA"/>
</dbReference>
<evidence type="ECO:0000313" key="3">
    <source>
        <dbReference type="EMBL" id="MED6129597.1"/>
    </source>
</evidence>
<protein>
    <recommendedName>
        <fullName evidence="5">Secreted protein</fullName>
    </recommendedName>
</protein>
<evidence type="ECO:0008006" key="5">
    <source>
        <dbReference type="Google" id="ProtNLM"/>
    </source>
</evidence>
<gene>
    <name evidence="3" type="ORF">PIB30_109436</name>
</gene>
<dbReference type="Proteomes" id="UP001341840">
    <property type="component" value="Unassembled WGS sequence"/>
</dbReference>
<keyword evidence="2" id="KW-0732">Signal</keyword>
<accession>A0ABU6S004</accession>
<proteinExistence type="predicted"/>
<evidence type="ECO:0000256" key="1">
    <source>
        <dbReference type="SAM" id="MobiDB-lite"/>
    </source>
</evidence>
<evidence type="ECO:0000313" key="4">
    <source>
        <dbReference type="Proteomes" id="UP001341840"/>
    </source>
</evidence>
<name>A0ABU6S004_9FABA</name>
<evidence type="ECO:0000256" key="2">
    <source>
        <dbReference type="SAM" id="SignalP"/>
    </source>
</evidence>
<comment type="caution">
    <text evidence="3">The sequence shown here is derived from an EMBL/GenBank/DDBJ whole genome shotgun (WGS) entry which is preliminary data.</text>
</comment>
<feature type="non-terminal residue" evidence="3">
    <location>
        <position position="81"/>
    </location>
</feature>
<reference evidence="3 4" key="1">
    <citation type="journal article" date="2023" name="Plants (Basel)">
        <title>Bridging the Gap: Combining Genomics and Transcriptomics Approaches to Understand Stylosanthes scabra, an Orphan Legume from the Brazilian Caatinga.</title>
        <authorList>
            <person name="Ferreira-Neto J.R.C."/>
            <person name="da Silva M.D."/>
            <person name="Binneck E."/>
            <person name="de Melo N.F."/>
            <person name="da Silva R.H."/>
            <person name="de Melo A.L.T.M."/>
            <person name="Pandolfi V."/>
            <person name="Bustamante F.O."/>
            <person name="Brasileiro-Vidal A.C."/>
            <person name="Benko-Iseppon A.M."/>
        </authorList>
    </citation>
    <scope>NUCLEOTIDE SEQUENCE [LARGE SCALE GENOMIC DNA]</scope>
    <source>
        <tissue evidence="3">Leaves</tissue>
    </source>
</reference>
<feature type="chain" id="PRO_5045568912" description="Secreted protein" evidence="2">
    <location>
        <begin position="26"/>
        <end position="81"/>
    </location>
</feature>
<feature type="signal peptide" evidence="2">
    <location>
        <begin position="1"/>
        <end position="25"/>
    </location>
</feature>
<keyword evidence="4" id="KW-1185">Reference proteome</keyword>
<feature type="region of interest" description="Disordered" evidence="1">
    <location>
        <begin position="53"/>
        <end position="81"/>
    </location>
</feature>
<sequence>MKKKTTPRRKPLLLLCLLMWRPTRTIYSTWRSFSVIPSSLPSIVVMLQYRSGSPEDSLDRRSGSHDASSYDLSRVWQPPSS</sequence>